<dbReference type="OrthoDB" id="3164380at2759"/>
<accession>A0A9P3UN06</accession>
<evidence type="ECO:0000256" key="1">
    <source>
        <dbReference type="SAM" id="MobiDB-lite"/>
    </source>
</evidence>
<gene>
    <name evidence="2" type="ORF">LshimejAT787_0403810</name>
</gene>
<comment type="caution">
    <text evidence="2">The sequence shown here is derived from an EMBL/GenBank/DDBJ whole genome shotgun (WGS) entry which is preliminary data.</text>
</comment>
<name>A0A9P3UN06_LYOSH</name>
<evidence type="ECO:0000313" key="2">
    <source>
        <dbReference type="EMBL" id="GLB37330.1"/>
    </source>
</evidence>
<protein>
    <submittedName>
        <fullName evidence="2">Uncharacterized protein</fullName>
    </submittedName>
</protein>
<dbReference type="AlphaFoldDB" id="A0A9P3UN06"/>
<proteinExistence type="predicted"/>
<feature type="region of interest" description="Disordered" evidence="1">
    <location>
        <begin position="151"/>
        <end position="185"/>
    </location>
</feature>
<organism evidence="2 3">
    <name type="scientific">Lyophyllum shimeji</name>
    <name type="common">Hon-shimeji</name>
    <name type="synonym">Tricholoma shimeji</name>
    <dbReference type="NCBI Taxonomy" id="47721"/>
    <lineage>
        <taxon>Eukaryota</taxon>
        <taxon>Fungi</taxon>
        <taxon>Dikarya</taxon>
        <taxon>Basidiomycota</taxon>
        <taxon>Agaricomycotina</taxon>
        <taxon>Agaricomycetes</taxon>
        <taxon>Agaricomycetidae</taxon>
        <taxon>Agaricales</taxon>
        <taxon>Tricholomatineae</taxon>
        <taxon>Lyophyllaceae</taxon>
        <taxon>Lyophyllum</taxon>
    </lineage>
</organism>
<sequence>MSSDVLANFSCLDELTQVIYQGVHRFVVLSTVSGQWVIHLGLAGPEGRWWRGGWTKTDILQIVGSKSSDKLLEAFAEKLAETFIQGELYVGDFSTEKGAKIKLVLGPSSKRPMHISLEEISPQEAASHATDVFLEIALQAQSRKCRLHPDQFTTPYVSPPPRTASAASATAAATSRPVAPLPPRAVAGTTKQVGLAASAVHEKEEEIKALKAELEKHKQQTMEPKAKSATAPKPLKGASLANPNKKARKYQAIEFESDEE</sequence>
<keyword evidence="3" id="KW-1185">Reference proteome</keyword>
<feature type="compositionally biased region" description="Basic and acidic residues" evidence="1">
    <location>
        <begin position="208"/>
        <end position="226"/>
    </location>
</feature>
<dbReference type="EMBL" id="BRPK01000004">
    <property type="protein sequence ID" value="GLB37330.1"/>
    <property type="molecule type" value="Genomic_DNA"/>
</dbReference>
<evidence type="ECO:0000313" key="3">
    <source>
        <dbReference type="Proteomes" id="UP001063166"/>
    </source>
</evidence>
<feature type="compositionally biased region" description="Low complexity" evidence="1">
    <location>
        <begin position="163"/>
        <end position="178"/>
    </location>
</feature>
<dbReference type="Proteomes" id="UP001063166">
    <property type="component" value="Unassembled WGS sequence"/>
</dbReference>
<feature type="region of interest" description="Disordered" evidence="1">
    <location>
        <begin position="208"/>
        <end position="260"/>
    </location>
</feature>
<reference evidence="2" key="1">
    <citation type="submission" date="2022-07" db="EMBL/GenBank/DDBJ databases">
        <title>The genome of Lyophyllum shimeji provides insight into the initial evolution of ectomycorrhizal fungal genome.</title>
        <authorList>
            <person name="Kobayashi Y."/>
            <person name="Shibata T."/>
            <person name="Hirakawa H."/>
            <person name="Shigenobu S."/>
            <person name="Nishiyama T."/>
            <person name="Yamada A."/>
            <person name="Hasebe M."/>
            <person name="Kawaguchi M."/>
        </authorList>
    </citation>
    <scope>NUCLEOTIDE SEQUENCE</scope>
    <source>
        <strain evidence="2">AT787</strain>
    </source>
</reference>